<accession>A0A4E0QU19</accession>
<dbReference type="RefSeq" id="WP_135388193.1">
    <property type="nucleotide sequence ID" value="NZ_PGGK01000001.1"/>
</dbReference>
<comment type="similarity">
    <text evidence="1 3">Belongs to the glycosyl hydrolase 57 family.</text>
</comment>
<protein>
    <submittedName>
        <fullName evidence="5">Alpha-amlyase</fullName>
    </submittedName>
</protein>
<keyword evidence="6" id="KW-1185">Reference proteome</keyword>
<dbReference type="Gene3D" id="3.20.110.10">
    <property type="entry name" value="Glycoside hydrolase 38, N terminal domain"/>
    <property type="match status" value="1"/>
</dbReference>
<dbReference type="EMBL" id="PGGK01000001">
    <property type="protein sequence ID" value="TGC11535.1"/>
    <property type="molecule type" value="Genomic_DNA"/>
</dbReference>
<sequence length="376" mass="43191">MKTVCVCFEVHLPLPVRWYWPWEGYASPEIKKYFDMEKAFQNFTRLEKDMTDINRALADSMDNGGKYAFDISGVFLEQCKWTPGILRSFKELVSMGAGLIASPYYHSACPLFDDLKEFETQVHMHVETLEDLFGMKPVSFANPELLLEQKVMGSIRAMGFECFIAEGSQNLINGSEPVCVYENEVPTLLRHINLSEDIERMFSDRTWPGFPLIPEKFAAWVAGVQGDVITLYIKYDALQNHLRKNTEILQFLRDLPASLAKQDIEMLLPEEAAGRYSTEKLPSLHSKKTARYGMHNLLGNHAQHLYMYELQTIGDELAICGPDEKSEKLRNIYRHLQQTDIFLEMNAEGRRMGYERAVNNFSILSDLKRSLVEGCK</sequence>
<evidence type="ECO:0000259" key="4">
    <source>
        <dbReference type="Pfam" id="PF03065"/>
    </source>
</evidence>
<name>A0A4E0QU19_9EURY</name>
<dbReference type="Proteomes" id="UP000297295">
    <property type="component" value="Unassembled WGS sequence"/>
</dbReference>
<feature type="domain" description="Glycoside hydrolase family 57 N-terminal" evidence="4">
    <location>
        <begin position="8"/>
        <end position="283"/>
    </location>
</feature>
<dbReference type="InterPro" id="IPR011330">
    <property type="entry name" value="Glyco_hydro/deAcase_b/a-brl"/>
</dbReference>
<organism evidence="5 6">
    <name type="scientific">Methanolobus halotolerans</name>
    <dbReference type="NCBI Taxonomy" id="2052935"/>
    <lineage>
        <taxon>Archaea</taxon>
        <taxon>Methanobacteriati</taxon>
        <taxon>Methanobacteriota</taxon>
        <taxon>Stenosarchaea group</taxon>
        <taxon>Methanomicrobia</taxon>
        <taxon>Methanosarcinales</taxon>
        <taxon>Methanosarcinaceae</taxon>
        <taxon>Methanolobus</taxon>
    </lineage>
</organism>
<proteinExistence type="inferred from homology"/>
<evidence type="ECO:0000256" key="1">
    <source>
        <dbReference type="ARBA" id="ARBA00006821"/>
    </source>
</evidence>
<dbReference type="GO" id="GO:0005975">
    <property type="term" value="P:carbohydrate metabolic process"/>
    <property type="evidence" value="ECO:0007669"/>
    <property type="project" value="InterPro"/>
</dbReference>
<dbReference type="SUPFAM" id="SSF88713">
    <property type="entry name" value="Glycoside hydrolase/deacetylase"/>
    <property type="match status" value="1"/>
</dbReference>
<evidence type="ECO:0000256" key="3">
    <source>
        <dbReference type="RuleBase" id="RU361196"/>
    </source>
</evidence>
<dbReference type="OrthoDB" id="64936at2157"/>
<dbReference type="InterPro" id="IPR027291">
    <property type="entry name" value="Glyco_hydro_38_N_sf"/>
</dbReference>
<dbReference type="GO" id="GO:0016829">
    <property type="term" value="F:lyase activity"/>
    <property type="evidence" value="ECO:0007669"/>
    <property type="project" value="UniProtKB-KW"/>
</dbReference>
<evidence type="ECO:0000256" key="2">
    <source>
        <dbReference type="ARBA" id="ARBA00023277"/>
    </source>
</evidence>
<evidence type="ECO:0000313" key="5">
    <source>
        <dbReference type="EMBL" id="TGC11535.1"/>
    </source>
</evidence>
<keyword evidence="2 3" id="KW-0119">Carbohydrate metabolism</keyword>
<gene>
    <name evidence="5" type="ORF">CUN85_01310</name>
</gene>
<evidence type="ECO:0000313" key="6">
    <source>
        <dbReference type="Proteomes" id="UP000297295"/>
    </source>
</evidence>
<dbReference type="Pfam" id="PF03065">
    <property type="entry name" value="Glyco_hydro_57"/>
    <property type="match status" value="1"/>
</dbReference>
<dbReference type="PANTHER" id="PTHR36306">
    <property type="entry name" value="ALPHA-AMYLASE-RELATED-RELATED"/>
    <property type="match status" value="1"/>
</dbReference>
<reference evidence="5 6" key="1">
    <citation type="submission" date="2017-11" db="EMBL/GenBank/DDBJ databases">
        <title>Isolation and Characterization of Methanogenic Archaea from Saline Meromictic Lake at Siberia.</title>
        <authorList>
            <person name="Shen Y."/>
            <person name="Huang H.-H."/>
            <person name="Lai M.-C."/>
            <person name="Chen S.-C."/>
        </authorList>
    </citation>
    <scope>NUCLEOTIDE SEQUENCE [LARGE SCALE GENOMIC DNA]</scope>
    <source>
        <strain evidence="5 6">SY-01</strain>
    </source>
</reference>
<dbReference type="InterPro" id="IPR004300">
    <property type="entry name" value="Glyco_hydro_57_N"/>
</dbReference>
<dbReference type="AlphaFoldDB" id="A0A4E0QU19"/>
<dbReference type="InterPro" id="IPR052046">
    <property type="entry name" value="GH57_Enzymes"/>
</dbReference>
<comment type="caution">
    <text evidence="5">The sequence shown here is derived from an EMBL/GenBank/DDBJ whole genome shotgun (WGS) entry which is preliminary data.</text>
</comment>
<dbReference type="PANTHER" id="PTHR36306:SF1">
    <property type="entry name" value="ALPHA-AMYLASE-RELATED"/>
    <property type="match status" value="1"/>
</dbReference>
<keyword evidence="5" id="KW-0456">Lyase</keyword>